<evidence type="ECO:0000313" key="1">
    <source>
        <dbReference type="EMBL" id="GGD41650.1"/>
    </source>
</evidence>
<dbReference type="EMBL" id="BMKK01000001">
    <property type="protein sequence ID" value="GGD41650.1"/>
    <property type="molecule type" value="Genomic_DNA"/>
</dbReference>
<reference evidence="1" key="1">
    <citation type="journal article" date="2014" name="Int. J. Syst. Evol. Microbiol.">
        <title>Complete genome sequence of Corynebacterium casei LMG S-19264T (=DSM 44701T), isolated from a smear-ripened cheese.</title>
        <authorList>
            <consortium name="US DOE Joint Genome Institute (JGI-PGF)"/>
            <person name="Walter F."/>
            <person name="Albersmeier A."/>
            <person name="Kalinowski J."/>
            <person name="Ruckert C."/>
        </authorList>
    </citation>
    <scope>NUCLEOTIDE SEQUENCE</scope>
    <source>
        <strain evidence="1">CGMCC 1.15958</strain>
    </source>
</reference>
<keyword evidence="2" id="KW-1185">Reference proteome</keyword>
<proteinExistence type="predicted"/>
<gene>
    <name evidence="1" type="ORF">GCM10011514_02070</name>
</gene>
<name>A0A916YFT8_9BACT</name>
<reference evidence="1" key="2">
    <citation type="submission" date="2020-09" db="EMBL/GenBank/DDBJ databases">
        <authorList>
            <person name="Sun Q."/>
            <person name="Zhou Y."/>
        </authorList>
    </citation>
    <scope>NUCLEOTIDE SEQUENCE</scope>
    <source>
        <strain evidence="1">CGMCC 1.15958</strain>
    </source>
</reference>
<dbReference type="SUPFAM" id="SSF55729">
    <property type="entry name" value="Acyl-CoA N-acyltransferases (Nat)"/>
    <property type="match status" value="1"/>
</dbReference>
<dbReference type="Proteomes" id="UP000609064">
    <property type="component" value="Unassembled WGS sequence"/>
</dbReference>
<organism evidence="1 2">
    <name type="scientific">Emticicia aquatilis</name>
    <dbReference type="NCBI Taxonomy" id="1537369"/>
    <lineage>
        <taxon>Bacteria</taxon>
        <taxon>Pseudomonadati</taxon>
        <taxon>Bacteroidota</taxon>
        <taxon>Cytophagia</taxon>
        <taxon>Cytophagales</taxon>
        <taxon>Leadbetterellaceae</taxon>
        <taxon>Emticicia</taxon>
    </lineage>
</organism>
<accession>A0A916YFT8</accession>
<protein>
    <recommendedName>
        <fullName evidence="3">N-acetyltransferase</fullName>
    </recommendedName>
</protein>
<evidence type="ECO:0008006" key="3">
    <source>
        <dbReference type="Google" id="ProtNLM"/>
    </source>
</evidence>
<dbReference type="Pfam" id="PF13420">
    <property type="entry name" value="Acetyltransf_4"/>
    <property type="match status" value="1"/>
</dbReference>
<dbReference type="RefSeq" id="WP_188763750.1">
    <property type="nucleotide sequence ID" value="NZ_BMKK01000001.1"/>
</dbReference>
<evidence type="ECO:0000313" key="2">
    <source>
        <dbReference type="Proteomes" id="UP000609064"/>
    </source>
</evidence>
<dbReference type="Gene3D" id="3.40.630.30">
    <property type="match status" value="1"/>
</dbReference>
<dbReference type="AlphaFoldDB" id="A0A916YFT8"/>
<sequence>MRAYKCLKNQRFEYNEFTLIPLRDEDQFSIMQWRNEQIYHLRQAKPLTEADQKNYFDNVVSKLFEQEKPSQLLFSFLKNGECIGYGGLVHINWIDRNAEISFIMETALEKDFFEYHWSSYLSLIQQVAFSEINFHKIFTYAFDLRPHLYPMLLKNGFTEEARLKEHCYFEGKFIDVLIHTKYADSSPKS</sequence>
<comment type="caution">
    <text evidence="1">The sequence shown here is derived from an EMBL/GenBank/DDBJ whole genome shotgun (WGS) entry which is preliminary data.</text>
</comment>
<dbReference type="InterPro" id="IPR016181">
    <property type="entry name" value="Acyl_CoA_acyltransferase"/>
</dbReference>